<evidence type="ECO:0000259" key="2">
    <source>
        <dbReference type="Pfam" id="PF19037"/>
    </source>
</evidence>
<organism evidence="3 4">
    <name type="scientific">Artemia franciscana</name>
    <name type="common">Brine shrimp</name>
    <name type="synonym">Artemia sanfranciscana</name>
    <dbReference type="NCBI Taxonomy" id="6661"/>
    <lineage>
        <taxon>Eukaryota</taxon>
        <taxon>Metazoa</taxon>
        <taxon>Ecdysozoa</taxon>
        <taxon>Arthropoda</taxon>
        <taxon>Crustacea</taxon>
        <taxon>Branchiopoda</taxon>
        <taxon>Anostraca</taxon>
        <taxon>Artemiidae</taxon>
        <taxon>Artemia</taxon>
    </lineage>
</organism>
<dbReference type="GO" id="GO:0016192">
    <property type="term" value="P:vesicle-mediated transport"/>
    <property type="evidence" value="ECO:0007669"/>
    <property type="project" value="InterPro"/>
</dbReference>
<feature type="domain" description="FUZ/MON1/HPS1 second Longin" evidence="2">
    <location>
        <begin position="175"/>
        <end position="254"/>
    </location>
</feature>
<dbReference type="Pfam" id="PF19037">
    <property type="entry name" value="Fuz_longin_2"/>
    <property type="match status" value="1"/>
</dbReference>
<reference evidence="3" key="1">
    <citation type="submission" date="2023-07" db="EMBL/GenBank/DDBJ databases">
        <title>Chromosome-level genome assembly of Artemia franciscana.</title>
        <authorList>
            <person name="Jo E."/>
        </authorList>
    </citation>
    <scope>NUCLEOTIDE SEQUENCE</scope>
    <source>
        <tissue evidence="3">Whole body</tissue>
    </source>
</reference>
<evidence type="ECO:0000259" key="1">
    <source>
        <dbReference type="Pfam" id="PF19036"/>
    </source>
</evidence>
<name>A0AA88LB49_ARTSF</name>
<dbReference type="EMBL" id="JAVRJZ010000004">
    <property type="protein sequence ID" value="KAK2723897.1"/>
    <property type="molecule type" value="Genomic_DNA"/>
</dbReference>
<dbReference type="GO" id="GO:1905515">
    <property type="term" value="P:non-motile cilium assembly"/>
    <property type="evidence" value="ECO:0007669"/>
    <property type="project" value="TreeGrafter"/>
</dbReference>
<dbReference type="PANTHER" id="PTHR13559:SF1">
    <property type="entry name" value="PROTEIN FUZZY HOMOLOG"/>
    <property type="match status" value="1"/>
</dbReference>
<protein>
    <submittedName>
        <fullName evidence="3">Uncharacterized protein</fullName>
    </submittedName>
</protein>
<accession>A0AA88LB49</accession>
<comment type="caution">
    <text evidence="3">The sequence shown here is derived from an EMBL/GenBank/DDBJ whole genome shotgun (WGS) entry which is preliminary data.</text>
</comment>
<dbReference type="Pfam" id="PF19036">
    <property type="entry name" value="Fuz_longin_1"/>
    <property type="match status" value="1"/>
</dbReference>
<keyword evidence="4" id="KW-1185">Reference proteome</keyword>
<sequence>MNNGNKYFPNIQFDIVLINPSGIPVFNYSYKNKPLPLAVVGTLFGIYSYCSSNNSEIQNAKGAMSQTLWKQLKDNIIVIAVNGYSGNLNPYLDLIYNALLFYVGSDALESMRSQELLRKNLKASTPLIDWIVKGFVDDLNRELCVDATLAPDCMISSDKRILQQTVLEFATEIQSFYVCLFASYRIAAATDDWWSLSGQEIALIVGYMRTEKRAEVKDVPVYLHIKSPQMAVRLMWCRLSLNCVLVALCGLNPTLDVFISTSKNLFKKCISSLKNAESTYPFNVPPHIILDTIVLGYLVMDRESNRAVSSFCPHRQPVKFPFPVKVVLAPFVRMKLLRDAVRYLKEIPETENHESFRRCCDHLSYYIKTAKNIGVCQFPAETSVTLARKTANSVIKTLDELLNRT</sequence>
<gene>
    <name evidence="3" type="ORF">QYM36_002305</name>
</gene>
<dbReference type="PANTHER" id="PTHR13559">
    <property type="entry name" value="INTRACELLULAR TRAFFIC PROTEIN-RELATED"/>
    <property type="match status" value="1"/>
</dbReference>
<evidence type="ECO:0000313" key="3">
    <source>
        <dbReference type="EMBL" id="KAK2723897.1"/>
    </source>
</evidence>
<feature type="domain" description="FUZ/MON1/HPS1 first Longin" evidence="1">
    <location>
        <begin position="19"/>
        <end position="129"/>
    </location>
</feature>
<proteinExistence type="predicted"/>
<dbReference type="InterPro" id="IPR026069">
    <property type="entry name" value="Fuzzy"/>
</dbReference>
<dbReference type="InterPro" id="IPR043971">
    <property type="entry name" value="FUZ/MON1/HPS1_longin_2"/>
</dbReference>
<dbReference type="Proteomes" id="UP001187531">
    <property type="component" value="Unassembled WGS sequence"/>
</dbReference>
<dbReference type="AlphaFoldDB" id="A0AA88LB49"/>
<evidence type="ECO:0000313" key="4">
    <source>
        <dbReference type="Proteomes" id="UP001187531"/>
    </source>
</evidence>
<dbReference type="InterPro" id="IPR043972">
    <property type="entry name" value="FUZ/MON1/HPS1_longin_1"/>
</dbReference>